<keyword evidence="2" id="KW-0808">Transferase</keyword>
<dbReference type="EMBL" id="CP016771">
    <property type="protein sequence ID" value="ASY13256.1"/>
    <property type="molecule type" value="Genomic_DNA"/>
</dbReference>
<dbReference type="AlphaFoldDB" id="A0A249K939"/>
<dbReference type="InterPro" id="IPR016181">
    <property type="entry name" value="Acyl_CoA_acyltransferase"/>
</dbReference>
<dbReference type="Gene3D" id="3.40.630.30">
    <property type="match status" value="1"/>
</dbReference>
<name>A0A249K939_9ACTN</name>
<evidence type="ECO:0000259" key="1">
    <source>
        <dbReference type="PROSITE" id="PS51186"/>
    </source>
</evidence>
<dbReference type="PROSITE" id="PS51186">
    <property type="entry name" value="GNAT"/>
    <property type="match status" value="1"/>
</dbReference>
<protein>
    <submittedName>
        <fullName evidence="2">Acetyltransferase</fullName>
    </submittedName>
</protein>
<dbReference type="Proteomes" id="UP000217171">
    <property type="component" value="Chromosome"/>
</dbReference>
<reference evidence="2 3" key="1">
    <citation type="submission" date="2016-07" db="EMBL/GenBank/DDBJ databases">
        <title>High microdiversification within the ubiquitous acI lineage of Actinobacteria.</title>
        <authorList>
            <person name="Neuenschwander S.M."/>
            <person name="Salcher M."/>
            <person name="Ghai R."/>
            <person name="Pernthaler J."/>
        </authorList>
    </citation>
    <scope>NUCLEOTIDE SEQUENCE [LARGE SCALE GENOMIC DNA]</scope>
    <source>
        <strain evidence="2">MMS-21-160</strain>
    </source>
</reference>
<dbReference type="KEGG" id="nhi:B1s21160_02720"/>
<evidence type="ECO:0000313" key="2">
    <source>
        <dbReference type="EMBL" id="ASY13256.1"/>
    </source>
</evidence>
<dbReference type="OrthoDB" id="4549080at2"/>
<organism evidence="2 3">
    <name type="scientific">Candidatus Nanopelagicus hibericus</name>
    <dbReference type="NCBI Taxonomy" id="1884915"/>
    <lineage>
        <taxon>Bacteria</taxon>
        <taxon>Bacillati</taxon>
        <taxon>Actinomycetota</taxon>
        <taxon>Actinomycetes</taxon>
        <taxon>Candidatus Nanopelagicales</taxon>
        <taxon>Candidatus Nanopelagicaceae</taxon>
        <taxon>Candidatus Nanopelagicus</taxon>
    </lineage>
</organism>
<keyword evidence="3" id="KW-1185">Reference proteome</keyword>
<dbReference type="InterPro" id="IPR000182">
    <property type="entry name" value="GNAT_dom"/>
</dbReference>
<proteinExistence type="predicted"/>
<sequence length="175" mass="20286">MQHQIKLIPVSLAKEYADQPLDWSLKLWGEGKSEFSADDWRNFYKNAMNSDYSKFNPDGSDQELLFMAIRTNDGIEEVVASIAICDFDDIEEYRQFKPWIAAFIVREDLRGTGVGSTVLELMEKRILAYGVKHIYLWTEGEKNFYGKRGYLLIDQLHKPGRVIDLMQKDLGKLLI</sequence>
<dbReference type="SUPFAM" id="SSF55729">
    <property type="entry name" value="Acyl-CoA N-acyltransferases (Nat)"/>
    <property type="match status" value="1"/>
</dbReference>
<dbReference type="RefSeq" id="WP_095672334.1">
    <property type="nucleotide sequence ID" value="NZ_CP016771.1"/>
</dbReference>
<accession>A0A249K939</accession>
<dbReference type="Pfam" id="PF00583">
    <property type="entry name" value="Acetyltransf_1"/>
    <property type="match status" value="1"/>
</dbReference>
<gene>
    <name evidence="2" type="ORF">B1s21160_02720</name>
</gene>
<feature type="domain" description="N-acetyltransferase" evidence="1">
    <location>
        <begin position="8"/>
        <end position="171"/>
    </location>
</feature>
<evidence type="ECO:0000313" key="3">
    <source>
        <dbReference type="Proteomes" id="UP000217171"/>
    </source>
</evidence>
<dbReference type="GO" id="GO:0016747">
    <property type="term" value="F:acyltransferase activity, transferring groups other than amino-acyl groups"/>
    <property type="evidence" value="ECO:0007669"/>
    <property type="project" value="InterPro"/>
</dbReference>
<dbReference type="CDD" id="cd04301">
    <property type="entry name" value="NAT_SF"/>
    <property type="match status" value="1"/>
</dbReference>